<reference evidence="2 3" key="1">
    <citation type="submission" date="2017-12" db="EMBL/GenBank/DDBJ databases">
        <title>Phylogenetic diversity of female urinary microbiome.</title>
        <authorList>
            <person name="Thomas-White K."/>
            <person name="Wolfe A.J."/>
        </authorList>
    </citation>
    <scope>NUCLEOTIDE SEQUENCE [LARGE SCALE GENOMIC DNA]</scope>
    <source>
        <strain evidence="2 3">UMB0250</strain>
    </source>
</reference>
<feature type="transmembrane region" description="Helical" evidence="1">
    <location>
        <begin position="187"/>
        <end position="211"/>
    </location>
</feature>
<gene>
    <name evidence="2" type="ORF">CYJ25_01020</name>
</gene>
<keyword evidence="1" id="KW-0812">Transmembrane</keyword>
<keyword evidence="1" id="KW-0472">Membrane</keyword>
<comment type="caution">
    <text evidence="2">The sequence shown here is derived from an EMBL/GenBank/DDBJ whole genome shotgun (WGS) entry which is preliminary data.</text>
</comment>
<protein>
    <recommendedName>
        <fullName evidence="4">DUF624 domain-containing protein</fullName>
    </recommendedName>
</protein>
<proteinExistence type="predicted"/>
<evidence type="ECO:0008006" key="4">
    <source>
        <dbReference type="Google" id="ProtNLM"/>
    </source>
</evidence>
<feature type="transmembrane region" description="Helical" evidence="1">
    <location>
        <begin position="71"/>
        <end position="91"/>
    </location>
</feature>
<keyword evidence="1" id="KW-1133">Transmembrane helix</keyword>
<feature type="transmembrane region" description="Helical" evidence="1">
    <location>
        <begin position="163"/>
        <end position="181"/>
    </location>
</feature>
<feature type="transmembrane region" description="Helical" evidence="1">
    <location>
        <begin position="103"/>
        <end position="127"/>
    </location>
</feature>
<dbReference type="OrthoDB" id="3267570at2"/>
<name>A0A2I1I6U3_9ACTO</name>
<dbReference type="AlphaFoldDB" id="A0A2I1I6U3"/>
<accession>A0A2I1I6U3</accession>
<dbReference type="RefSeq" id="WP_101627365.1">
    <property type="nucleotide sequence ID" value="NZ_JBCOMK010000002.1"/>
</dbReference>
<dbReference type="EMBL" id="PKKJ01000001">
    <property type="protein sequence ID" value="PKY66857.1"/>
    <property type="molecule type" value="Genomic_DNA"/>
</dbReference>
<evidence type="ECO:0000313" key="2">
    <source>
        <dbReference type="EMBL" id="PKY66857.1"/>
    </source>
</evidence>
<evidence type="ECO:0000256" key="1">
    <source>
        <dbReference type="SAM" id="Phobius"/>
    </source>
</evidence>
<evidence type="ECO:0000313" key="3">
    <source>
        <dbReference type="Proteomes" id="UP000234545"/>
    </source>
</evidence>
<feature type="transmembrane region" description="Helical" evidence="1">
    <location>
        <begin position="17"/>
        <end position="50"/>
    </location>
</feature>
<dbReference type="Proteomes" id="UP000234545">
    <property type="component" value="Unassembled WGS sequence"/>
</dbReference>
<sequence>MSSRFGPDSSIAQVLSWIAALVMANVVGLLISLPVVTFGVGLGVMTLVSLRLIASESTAIAPAVAQVVRKAALPAILLALVEGLLFSLLLWEWSVTTHLASHSMVLIVRTLLVFVVLIAAFTHVWVWPMFAHRLAYKGRVNVKDLPRLASVALLASVMKLHRTLLALLVVAGPLVLASISLPWAIRLLFWFVVFGIAFAQYVCVLATYPVLSTDQVDEASTES</sequence>
<organism evidence="2 3">
    <name type="scientific">Schaalia turicensis</name>
    <dbReference type="NCBI Taxonomy" id="131111"/>
    <lineage>
        <taxon>Bacteria</taxon>
        <taxon>Bacillati</taxon>
        <taxon>Actinomycetota</taxon>
        <taxon>Actinomycetes</taxon>
        <taxon>Actinomycetales</taxon>
        <taxon>Actinomycetaceae</taxon>
        <taxon>Schaalia</taxon>
    </lineage>
</organism>